<organism evidence="1">
    <name type="scientific">Vibrio cholerae (strain MO10)</name>
    <dbReference type="NCBI Taxonomy" id="345072"/>
    <lineage>
        <taxon>Bacteria</taxon>
        <taxon>Pseudomonadati</taxon>
        <taxon>Pseudomonadota</taxon>
        <taxon>Gammaproteobacteria</taxon>
        <taxon>Vibrionales</taxon>
        <taxon>Vibrionaceae</taxon>
        <taxon>Vibrio</taxon>
    </lineage>
</organism>
<accession>A0A0X1KWY0</accession>
<dbReference type="AlphaFoldDB" id="A0A0X1KWY0"/>
<dbReference type="HOGENOM" id="CLU_152020_0_0_6"/>
<reference evidence="1" key="2">
    <citation type="submission" date="2008-07" db="EMBL/GenBank/DDBJ databases">
        <authorList>
            <consortium name="Broad Institute Genome Sequencing Platform"/>
            <person name="Colwell R."/>
            <person name="Grim C.J."/>
            <person name="Young S."/>
            <person name="Jaffe D."/>
            <person name="Gnerre S."/>
            <person name="Berlin A."/>
            <person name="Heiman D."/>
            <person name="Hepburn T."/>
            <person name="Shea T."/>
            <person name="Sykes S."/>
            <person name="Alvarado L."/>
            <person name="Kodira C."/>
            <person name="Heidelberg J."/>
            <person name="Lander E."/>
            <person name="Galagan J."/>
            <person name="Nusbaum C."/>
            <person name="Birren B."/>
        </authorList>
    </citation>
    <scope>NUCLEOTIDE SEQUENCE [LARGE SCALE GENOMIC DNA]</scope>
    <source>
        <strain evidence="1">MO10</strain>
    </source>
</reference>
<sequence>MNYFIRQSWLFFFTVTSSFHVSATTTLRLAYSDIESYPFQMGNGESVANPPGLALDVLNDVATKLELKIEYVRLPGKRVLDYIDTGKVDGGFIFSYNTLRAQYARYPMQDDSPDSQNGLPRSVITFTRFKIRNWIGMERKF</sequence>
<proteinExistence type="predicted"/>
<evidence type="ECO:0000313" key="1">
    <source>
        <dbReference type="EMBL" id="EET22769.1"/>
    </source>
</evidence>
<name>A0A0X1KWY0_VIBCO</name>
<evidence type="ECO:0008006" key="2">
    <source>
        <dbReference type="Google" id="ProtNLM"/>
    </source>
</evidence>
<dbReference type="SUPFAM" id="SSF53850">
    <property type="entry name" value="Periplasmic binding protein-like II"/>
    <property type="match status" value="1"/>
</dbReference>
<dbReference type="Gene3D" id="3.40.190.10">
    <property type="entry name" value="Periplasmic binding protein-like II"/>
    <property type="match status" value="1"/>
</dbReference>
<protein>
    <recommendedName>
        <fullName evidence="2">Amino acid ABC transporter</fullName>
    </recommendedName>
</protein>
<reference evidence="1" key="1">
    <citation type="submission" date="2005-09" db="EMBL/GenBank/DDBJ databases">
        <title>Annotation of Vibrio cholerae MO10.</title>
        <authorList>
            <person name="Colwell R."/>
            <person name="Grim C.J."/>
            <person name="Young S."/>
            <person name="Jaffe D."/>
            <person name="Gnerre S."/>
            <person name="Berlin A."/>
            <person name="Heiman D."/>
            <person name="Hepburn T."/>
            <person name="Shea T."/>
            <person name="Sykes S."/>
            <person name="Yandava C."/>
            <person name="Alvarado L."/>
            <person name="Kodira C."/>
            <person name="Borodovsky M."/>
            <person name="Heidelberg J."/>
            <person name="Lander E."/>
            <person name="Galagan J."/>
            <person name="Nusbaum C."/>
            <person name="Birren B."/>
        </authorList>
    </citation>
    <scope>NUCLEOTIDE SEQUENCE [LARGE SCALE GENOMIC DNA]</scope>
    <source>
        <strain evidence="1">MO10</strain>
    </source>
</reference>
<gene>
    <name evidence="1" type="ORF">VchoM_00796</name>
</gene>
<dbReference type="EMBL" id="DS990136">
    <property type="protein sequence ID" value="EET22769.1"/>
    <property type="molecule type" value="Genomic_DNA"/>
</dbReference>
<dbReference type="Proteomes" id="UP000004687">
    <property type="component" value="Unassembled WGS sequence"/>
</dbReference>